<organism evidence="1">
    <name type="scientific">marine sediment metagenome</name>
    <dbReference type="NCBI Taxonomy" id="412755"/>
    <lineage>
        <taxon>unclassified sequences</taxon>
        <taxon>metagenomes</taxon>
        <taxon>ecological metagenomes</taxon>
    </lineage>
</organism>
<proteinExistence type="predicted"/>
<accession>X0TQ68</accession>
<protein>
    <submittedName>
        <fullName evidence="1">Uncharacterized protein</fullName>
    </submittedName>
</protein>
<comment type="caution">
    <text evidence="1">The sequence shown here is derived from an EMBL/GenBank/DDBJ whole genome shotgun (WGS) entry which is preliminary data.</text>
</comment>
<gene>
    <name evidence="1" type="ORF">S01H1_28181</name>
</gene>
<evidence type="ECO:0000313" key="1">
    <source>
        <dbReference type="EMBL" id="GAF95394.1"/>
    </source>
</evidence>
<feature type="non-terminal residue" evidence="1">
    <location>
        <position position="1"/>
    </location>
</feature>
<reference evidence="1" key="1">
    <citation type="journal article" date="2014" name="Front. Microbiol.">
        <title>High frequency of phylogenetically diverse reductive dehalogenase-homologous genes in deep subseafloor sedimentary metagenomes.</title>
        <authorList>
            <person name="Kawai M."/>
            <person name="Futagami T."/>
            <person name="Toyoda A."/>
            <person name="Takaki Y."/>
            <person name="Nishi S."/>
            <person name="Hori S."/>
            <person name="Arai W."/>
            <person name="Tsubouchi T."/>
            <person name="Morono Y."/>
            <person name="Uchiyama I."/>
            <person name="Ito T."/>
            <person name="Fujiyama A."/>
            <person name="Inagaki F."/>
            <person name="Takami H."/>
        </authorList>
    </citation>
    <scope>NUCLEOTIDE SEQUENCE</scope>
    <source>
        <strain evidence="1">Expedition CK06-06</strain>
    </source>
</reference>
<dbReference type="AlphaFoldDB" id="X0TQ68"/>
<dbReference type="EMBL" id="BARS01017208">
    <property type="protein sequence ID" value="GAF95394.1"/>
    <property type="molecule type" value="Genomic_DNA"/>
</dbReference>
<name>X0TQ68_9ZZZZ</name>
<sequence>GLNSPFDNTRTKQMDLKELLNYLKEIIEHTTLIFEK</sequence>